<gene>
    <name evidence="6" type="ORF">M23134_06833</name>
</gene>
<dbReference type="PANTHER" id="PTHR46630:SF1">
    <property type="entry name" value="TETRATRICOPEPTIDE REPEAT PROTEIN 29"/>
    <property type="match status" value="1"/>
</dbReference>
<keyword evidence="7" id="KW-1185">Reference proteome</keyword>
<protein>
    <submittedName>
        <fullName evidence="6">Tetratricopeptide repeat domain protein</fullName>
    </submittedName>
</protein>
<comment type="similarity">
    <text evidence="5">Belongs to the Rap family.</text>
</comment>
<evidence type="ECO:0000256" key="1">
    <source>
        <dbReference type="ARBA" id="ARBA00004496"/>
    </source>
</evidence>
<sequence length="443" mass="50000">MEEPAIQDKISELEAKLDKLPSESADEATQKELYLELGDAYLDANESAKAKQLYQKLLTETNEAYYAAAYYELGKIALDENDFATAQQNLQLAIEWGQKTNDENTQAKAHHAYAFIMLQTQDSAAEESKACLDHIMTAVALFSKNKKYDNLGKAFMLLTGFTQARLTTNKAIAYFKQLLEQHEEATDLLGFIHYHLAAYYEADENSKEAFRHFEQALHYKNKLNIGSELGETYYHLGLLHDEQGNSDKAFEYNVIALRHMLSLDDISTYASMAVIFVQGGIEDCTNATLKQEAKTLLEQAQKLDLLPHADAEGATEDNDGFVYDHSYTGNLLEQTREEQEQAKVSELEELKNDFAKKKAALPDSAEDFAQAAYDLLSKLNEGIDRSLFSFLARKKNKTRKVEVNNILNDSQESLKQAIANADDDDLKTVLETWKGKLDDNFRG</sequence>
<dbReference type="GO" id="GO:0005737">
    <property type="term" value="C:cytoplasm"/>
    <property type="evidence" value="ECO:0007669"/>
    <property type="project" value="UniProtKB-SubCell"/>
</dbReference>
<evidence type="ECO:0000256" key="2">
    <source>
        <dbReference type="ARBA" id="ARBA00022490"/>
    </source>
</evidence>
<dbReference type="EMBL" id="AAWS01000023">
    <property type="protein sequence ID" value="EAY27432.1"/>
    <property type="molecule type" value="Genomic_DNA"/>
</dbReference>
<evidence type="ECO:0000313" key="6">
    <source>
        <dbReference type="EMBL" id="EAY27432.1"/>
    </source>
</evidence>
<evidence type="ECO:0000256" key="5">
    <source>
        <dbReference type="ARBA" id="ARBA00038253"/>
    </source>
</evidence>
<name>A1ZQ23_MICM2</name>
<keyword evidence="4" id="KW-0802">TPR repeat</keyword>
<dbReference type="InterPro" id="IPR011990">
    <property type="entry name" value="TPR-like_helical_dom_sf"/>
</dbReference>
<evidence type="ECO:0000313" key="7">
    <source>
        <dbReference type="Proteomes" id="UP000004095"/>
    </source>
</evidence>
<comment type="caution">
    <text evidence="6">The sequence shown here is derived from an EMBL/GenBank/DDBJ whole genome shotgun (WGS) entry which is preliminary data.</text>
</comment>
<dbReference type="Gene3D" id="1.25.40.10">
    <property type="entry name" value="Tetratricopeptide repeat domain"/>
    <property type="match status" value="2"/>
</dbReference>
<evidence type="ECO:0000256" key="4">
    <source>
        <dbReference type="ARBA" id="ARBA00022803"/>
    </source>
</evidence>
<organism evidence="6 7">
    <name type="scientific">Microscilla marina ATCC 23134</name>
    <dbReference type="NCBI Taxonomy" id="313606"/>
    <lineage>
        <taxon>Bacteria</taxon>
        <taxon>Pseudomonadati</taxon>
        <taxon>Bacteroidota</taxon>
        <taxon>Cytophagia</taxon>
        <taxon>Cytophagales</taxon>
        <taxon>Microscillaceae</taxon>
        <taxon>Microscilla</taxon>
    </lineage>
</organism>
<comment type="subcellular location">
    <subcellularLocation>
        <location evidence="1">Cytoplasm</location>
    </subcellularLocation>
</comment>
<dbReference type="AlphaFoldDB" id="A1ZQ23"/>
<dbReference type="Proteomes" id="UP000004095">
    <property type="component" value="Unassembled WGS sequence"/>
</dbReference>
<dbReference type="PANTHER" id="PTHR46630">
    <property type="entry name" value="TETRATRICOPEPTIDE REPEAT PROTEIN 29"/>
    <property type="match status" value="1"/>
</dbReference>
<evidence type="ECO:0000256" key="3">
    <source>
        <dbReference type="ARBA" id="ARBA00022737"/>
    </source>
</evidence>
<accession>A1ZQ23</accession>
<dbReference type="Pfam" id="PF13181">
    <property type="entry name" value="TPR_8"/>
    <property type="match status" value="3"/>
</dbReference>
<reference evidence="6 7" key="1">
    <citation type="submission" date="2007-01" db="EMBL/GenBank/DDBJ databases">
        <authorList>
            <person name="Haygood M."/>
            <person name="Podell S."/>
            <person name="Anderson C."/>
            <person name="Hopkinson B."/>
            <person name="Roe K."/>
            <person name="Barbeau K."/>
            <person name="Gaasterland T."/>
            <person name="Ferriera S."/>
            <person name="Johnson J."/>
            <person name="Kravitz S."/>
            <person name="Beeson K."/>
            <person name="Sutton G."/>
            <person name="Rogers Y.-H."/>
            <person name="Friedman R."/>
            <person name="Frazier M."/>
            <person name="Venter J.C."/>
        </authorList>
    </citation>
    <scope>NUCLEOTIDE SEQUENCE [LARGE SCALE GENOMIC DNA]</scope>
    <source>
        <strain evidence="6 7">ATCC 23134</strain>
    </source>
</reference>
<dbReference type="InterPro" id="IPR051476">
    <property type="entry name" value="Bac_ResReg_Asp_Phosphatase"/>
</dbReference>
<proteinExistence type="inferred from homology"/>
<dbReference type="SUPFAM" id="SSF48452">
    <property type="entry name" value="TPR-like"/>
    <property type="match status" value="2"/>
</dbReference>
<keyword evidence="3" id="KW-0677">Repeat</keyword>
<dbReference type="InterPro" id="IPR019734">
    <property type="entry name" value="TPR_rpt"/>
</dbReference>
<keyword evidence="2" id="KW-0963">Cytoplasm</keyword>
<dbReference type="RefSeq" id="WP_002699406.1">
    <property type="nucleotide sequence ID" value="NZ_AAWS01000023.1"/>
</dbReference>
<dbReference type="SMART" id="SM00028">
    <property type="entry name" value="TPR"/>
    <property type="match status" value="4"/>
</dbReference>